<proteinExistence type="predicted"/>
<dbReference type="GO" id="GO:0016491">
    <property type="term" value="F:oxidoreductase activity"/>
    <property type="evidence" value="ECO:0007669"/>
    <property type="project" value="TreeGrafter"/>
</dbReference>
<dbReference type="PANTHER" id="PTHR35038:SF6">
    <property type="entry name" value="SURFACE LOCALIZED DECAHEME CYTOCHROME C LIPOPROTEIN"/>
    <property type="match status" value="1"/>
</dbReference>
<dbReference type="AlphaFoldDB" id="A0A932A6N3"/>
<sequence length="616" mass="66930">MIADNGAGKTKGLQVDPKTFHDSIHGALECAACHADVNDVPHDPAPKPVACETCHADQHSAYQKGIHGAAKAKGVAAVPGCTACHGDAHSIVPAADPKSKVSRANIPQTCGACHGVKFVMEGRGLSAQPFLSYEQSVHGKAVAAGSATAAVCTDCHGAHDILRASDPKSPIFKFNVPQTCGRCHEKIAQAYAPSVHGEALARGNWQSAGCTDCHGIHSIKSHLDPESSVASAALARTTCAQCHEGVRLSQEFGVASQRASSYMDSYHGLASKMGSAVVANCASCHGVHNIYRSADPRSTVNHANLAATCGQCHGGSSQRFALTKVHVGVPLSKDVGSLGAWWVRRVYLWLIALVIGGMLLHNGLLWQRQLRLRRRSPERTVERMNARQRLQHGLVLVSFIALAVTGFALKYPDSPLAWLLGSSDAVRRIGHRVAAVVLMGVGLYHLVYVAFSPEGRRLFRDFLPTLQDATDLKWNLLYHLGRRTERPRFGRFTYGEKVEYLSLLWGTLLMAMTGMVLWFKVGAAAWWTGAAVDIATAIHFYEAILAVLAIVVWHFYQVMFDPDVYPVDWAFWDGKITEERAKEHHPRAQEVPADAPPNDEAPQKEDRDREKGKPGK</sequence>
<dbReference type="EMBL" id="JACPNR010000004">
    <property type="protein sequence ID" value="MBI2677693.1"/>
    <property type="molecule type" value="Genomic_DNA"/>
</dbReference>
<comment type="caution">
    <text evidence="10">The sequence shown here is derived from an EMBL/GenBank/DDBJ whole genome shotgun (WGS) entry which is preliminary data.</text>
</comment>
<comment type="subcellular location">
    <subcellularLocation>
        <location evidence="1">Cell membrane</location>
        <topology evidence="1">Multi-pass membrane protein</topology>
    </subcellularLocation>
</comment>
<evidence type="ECO:0000256" key="8">
    <source>
        <dbReference type="SAM" id="Phobius"/>
    </source>
</evidence>
<keyword evidence="4" id="KW-0732">Signal</keyword>
<evidence type="ECO:0000313" key="10">
    <source>
        <dbReference type="EMBL" id="MBI2677693.1"/>
    </source>
</evidence>
<dbReference type="SUPFAM" id="SSF48695">
    <property type="entry name" value="Multiheme cytochromes"/>
    <property type="match status" value="1"/>
</dbReference>
<dbReference type="GO" id="GO:0022904">
    <property type="term" value="P:respiratory electron transport chain"/>
    <property type="evidence" value="ECO:0007669"/>
    <property type="project" value="InterPro"/>
</dbReference>
<evidence type="ECO:0000256" key="5">
    <source>
        <dbReference type="ARBA" id="ARBA00022989"/>
    </source>
</evidence>
<evidence type="ECO:0000256" key="7">
    <source>
        <dbReference type="SAM" id="MobiDB-lite"/>
    </source>
</evidence>
<protein>
    <submittedName>
        <fullName evidence="10">Cytochrome b/b6 domain-containing protein</fullName>
    </submittedName>
</protein>
<dbReference type="CDD" id="cd08168">
    <property type="entry name" value="Cytochrom_C3"/>
    <property type="match status" value="1"/>
</dbReference>
<dbReference type="GO" id="GO:0005886">
    <property type="term" value="C:plasma membrane"/>
    <property type="evidence" value="ECO:0007669"/>
    <property type="project" value="UniProtKB-SubCell"/>
</dbReference>
<evidence type="ECO:0000256" key="1">
    <source>
        <dbReference type="ARBA" id="ARBA00004651"/>
    </source>
</evidence>
<dbReference type="PANTHER" id="PTHR35038">
    <property type="entry name" value="DISSIMILATORY SULFITE REDUCTASE SIRA"/>
    <property type="match status" value="1"/>
</dbReference>
<name>A0A932A6N3_9BACT</name>
<dbReference type="InterPro" id="IPR036280">
    <property type="entry name" value="Multihaem_cyt_sf"/>
</dbReference>
<feature type="transmembrane region" description="Helical" evidence="8">
    <location>
        <begin position="538"/>
        <end position="556"/>
    </location>
</feature>
<gene>
    <name evidence="10" type="ORF">HYX28_02815</name>
</gene>
<dbReference type="Gene3D" id="1.10.780.10">
    <property type="entry name" value="Hydroxylamine Oxidoreductase, Chain A, domain 1"/>
    <property type="match status" value="1"/>
</dbReference>
<dbReference type="Gene3D" id="1.20.950.20">
    <property type="entry name" value="Transmembrane di-heme cytochromes, Chain C"/>
    <property type="match status" value="1"/>
</dbReference>
<dbReference type="InterPro" id="IPR011577">
    <property type="entry name" value="Cyt_b561_bac/Ni-Hgenase"/>
</dbReference>
<evidence type="ECO:0000259" key="9">
    <source>
        <dbReference type="Pfam" id="PF01292"/>
    </source>
</evidence>
<dbReference type="GO" id="GO:0009055">
    <property type="term" value="F:electron transfer activity"/>
    <property type="evidence" value="ECO:0007669"/>
    <property type="project" value="InterPro"/>
</dbReference>
<dbReference type="Proteomes" id="UP000779809">
    <property type="component" value="Unassembled WGS sequence"/>
</dbReference>
<keyword evidence="6 8" id="KW-0472">Membrane</keyword>
<feature type="transmembrane region" description="Helical" evidence="8">
    <location>
        <begin position="429"/>
        <end position="451"/>
    </location>
</feature>
<evidence type="ECO:0000256" key="3">
    <source>
        <dbReference type="ARBA" id="ARBA00022692"/>
    </source>
</evidence>
<feature type="compositionally biased region" description="Basic and acidic residues" evidence="7">
    <location>
        <begin position="601"/>
        <end position="616"/>
    </location>
</feature>
<feature type="transmembrane region" description="Helical" evidence="8">
    <location>
        <begin position="346"/>
        <end position="366"/>
    </location>
</feature>
<feature type="transmembrane region" description="Helical" evidence="8">
    <location>
        <begin position="498"/>
        <end position="518"/>
    </location>
</feature>
<dbReference type="SUPFAM" id="SSF81342">
    <property type="entry name" value="Transmembrane di-heme cytochromes"/>
    <property type="match status" value="1"/>
</dbReference>
<accession>A0A932A6N3</accession>
<keyword evidence="2" id="KW-1003">Cell membrane</keyword>
<evidence type="ECO:0000256" key="2">
    <source>
        <dbReference type="ARBA" id="ARBA00022475"/>
    </source>
</evidence>
<dbReference type="Pfam" id="PF01292">
    <property type="entry name" value="Ni_hydr_CYTB"/>
    <property type="match status" value="1"/>
</dbReference>
<feature type="domain" description="Cytochrome b561 bacterial/Ni-hydrogenase" evidence="9">
    <location>
        <begin position="384"/>
        <end position="560"/>
    </location>
</feature>
<dbReference type="Gene3D" id="3.90.10.10">
    <property type="entry name" value="Cytochrome C3"/>
    <property type="match status" value="1"/>
</dbReference>
<feature type="transmembrane region" description="Helical" evidence="8">
    <location>
        <begin position="393"/>
        <end position="409"/>
    </location>
</feature>
<evidence type="ECO:0000313" key="11">
    <source>
        <dbReference type="Proteomes" id="UP000779809"/>
    </source>
</evidence>
<evidence type="ECO:0000256" key="6">
    <source>
        <dbReference type="ARBA" id="ARBA00023136"/>
    </source>
</evidence>
<dbReference type="InterPro" id="IPR051829">
    <property type="entry name" value="Multiheme_Cytochr_ET"/>
</dbReference>
<reference evidence="10" key="1">
    <citation type="submission" date="2020-07" db="EMBL/GenBank/DDBJ databases">
        <title>Huge and variable diversity of episymbiotic CPR bacteria and DPANN archaea in groundwater ecosystems.</title>
        <authorList>
            <person name="He C.Y."/>
            <person name="Keren R."/>
            <person name="Whittaker M."/>
            <person name="Farag I.F."/>
            <person name="Doudna J."/>
            <person name="Cate J.H.D."/>
            <person name="Banfield J.F."/>
        </authorList>
    </citation>
    <scope>NUCLEOTIDE SEQUENCE</scope>
    <source>
        <strain evidence="10">NC_groundwater_580_Pr5_B-0.1um_64_19</strain>
    </source>
</reference>
<organism evidence="10 11">
    <name type="scientific">Candidatus Korobacter versatilis</name>
    <dbReference type="NCBI Taxonomy" id="658062"/>
    <lineage>
        <taxon>Bacteria</taxon>
        <taxon>Pseudomonadati</taxon>
        <taxon>Acidobacteriota</taxon>
        <taxon>Terriglobia</taxon>
        <taxon>Terriglobales</taxon>
        <taxon>Candidatus Korobacteraceae</taxon>
        <taxon>Candidatus Korobacter</taxon>
    </lineage>
</organism>
<keyword evidence="3 8" id="KW-0812">Transmembrane</keyword>
<keyword evidence="5 8" id="KW-1133">Transmembrane helix</keyword>
<evidence type="ECO:0000256" key="4">
    <source>
        <dbReference type="ARBA" id="ARBA00022729"/>
    </source>
</evidence>
<dbReference type="InterPro" id="IPR016174">
    <property type="entry name" value="Di-haem_cyt_TM"/>
</dbReference>
<feature type="region of interest" description="Disordered" evidence="7">
    <location>
        <begin position="581"/>
        <end position="616"/>
    </location>
</feature>